<dbReference type="EMBL" id="ML976614">
    <property type="protein sequence ID" value="KAF1849893.1"/>
    <property type="molecule type" value="Genomic_DNA"/>
</dbReference>
<dbReference type="GeneID" id="63855806"/>
<comment type="caution">
    <text evidence="2">The sequence shown here is derived from an EMBL/GenBank/DDBJ whole genome shotgun (WGS) entry which is preliminary data.</text>
</comment>
<dbReference type="RefSeq" id="XP_040792456.1">
    <property type="nucleotide sequence ID" value="XM_040938550.1"/>
</dbReference>
<protein>
    <submittedName>
        <fullName evidence="2">Uncharacterized protein</fullName>
    </submittedName>
</protein>
<dbReference type="Proteomes" id="UP000800039">
    <property type="component" value="Unassembled WGS sequence"/>
</dbReference>
<sequence>MGLVGCYEYPLVTIAIWHRQILLILTSACRLGGRSTDEVMLSTCTHVVHAESWRASSLIRTDVVPRGVFWPLDPYATSVHVSVTSDGNIEQVFYFIHCISSRHVQGPGCRSATDETMHSSSPATTPAEDSTCAQLQGRLPWCAGRRTLQLPV</sequence>
<feature type="compositionally biased region" description="Polar residues" evidence="1">
    <location>
        <begin position="118"/>
        <end position="129"/>
    </location>
</feature>
<reference evidence="2" key="1">
    <citation type="submission" date="2020-01" db="EMBL/GenBank/DDBJ databases">
        <authorList>
            <consortium name="DOE Joint Genome Institute"/>
            <person name="Haridas S."/>
            <person name="Albert R."/>
            <person name="Binder M."/>
            <person name="Bloem J."/>
            <person name="Labutti K."/>
            <person name="Salamov A."/>
            <person name="Andreopoulos B."/>
            <person name="Baker S.E."/>
            <person name="Barry K."/>
            <person name="Bills G."/>
            <person name="Bluhm B.H."/>
            <person name="Cannon C."/>
            <person name="Castanera R."/>
            <person name="Culley D.E."/>
            <person name="Daum C."/>
            <person name="Ezra D."/>
            <person name="Gonzalez J.B."/>
            <person name="Henrissat B."/>
            <person name="Kuo A."/>
            <person name="Liang C."/>
            <person name="Lipzen A."/>
            <person name="Lutzoni F."/>
            <person name="Magnuson J."/>
            <person name="Mondo S."/>
            <person name="Nolan M."/>
            <person name="Ohm R."/>
            <person name="Pangilinan J."/>
            <person name="Park H.-J."/>
            <person name="Ramirez L."/>
            <person name="Alfaro M."/>
            <person name="Sun H."/>
            <person name="Tritt A."/>
            <person name="Yoshinaga Y."/>
            <person name="Zwiers L.-H."/>
            <person name="Turgeon B.G."/>
            <person name="Goodwin S.B."/>
            <person name="Spatafora J.W."/>
            <person name="Crous P.W."/>
            <person name="Grigoriev I.V."/>
        </authorList>
    </citation>
    <scope>NUCLEOTIDE SEQUENCE</scope>
    <source>
        <strain evidence="2">CBS 394.84</strain>
    </source>
</reference>
<evidence type="ECO:0000313" key="3">
    <source>
        <dbReference type="Proteomes" id="UP000800039"/>
    </source>
</evidence>
<evidence type="ECO:0000256" key="1">
    <source>
        <dbReference type="SAM" id="MobiDB-lite"/>
    </source>
</evidence>
<proteinExistence type="predicted"/>
<name>A0A9P4LCP0_9PLEO</name>
<organism evidence="2 3">
    <name type="scientific">Cucurbitaria berberidis CBS 394.84</name>
    <dbReference type="NCBI Taxonomy" id="1168544"/>
    <lineage>
        <taxon>Eukaryota</taxon>
        <taxon>Fungi</taxon>
        <taxon>Dikarya</taxon>
        <taxon>Ascomycota</taxon>
        <taxon>Pezizomycotina</taxon>
        <taxon>Dothideomycetes</taxon>
        <taxon>Pleosporomycetidae</taxon>
        <taxon>Pleosporales</taxon>
        <taxon>Pleosporineae</taxon>
        <taxon>Cucurbitariaceae</taxon>
        <taxon>Cucurbitaria</taxon>
    </lineage>
</organism>
<dbReference type="AlphaFoldDB" id="A0A9P4LCP0"/>
<keyword evidence="3" id="KW-1185">Reference proteome</keyword>
<gene>
    <name evidence="2" type="ORF">K460DRAFT_5934</name>
</gene>
<evidence type="ECO:0000313" key="2">
    <source>
        <dbReference type="EMBL" id="KAF1849893.1"/>
    </source>
</evidence>
<accession>A0A9P4LCP0</accession>
<feature type="region of interest" description="Disordered" evidence="1">
    <location>
        <begin position="109"/>
        <end position="129"/>
    </location>
</feature>